<dbReference type="InterPro" id="IPR044974">
    <property type="entry name" value="Disease_R_plants"/>
</dbReference>
<evidence type="ECO:0000256" key="1">
    <source>
        <dbReference type="ARBA" id="ARBA00022821"/>
    </source>
</evidence>
<dbReference type="Gene3D" id="3.40.50.300">
    <property type="entry name" value="P-loop containing nucleotide triphosphate hydrolases"/>
    <property type="match status" value="1"/>
</dbReference>
<dbReference type="PROSITE" id="PS50104">
    <property type="entry name" value="TIR"/>
    <property type="match status" value="1"/>
</dbReference>
<dbReference type="InterPro" id="IPR058546">
    <property type="entry name" value="RPS4B/Roq1-like_LRR"/>
</dbReference>
<dbReference type="GO" id="GO:0006952">
    <property type="term" value="P:defense response"/>
    <property type="evidence" value="ECO:0007669"/>
    <property type="project" value="InterPro"/>
</dbReference>
<evidence type="ECO:0000313" key="5">
    <source>
        <dbReference type="Proteomes" id="UP000315295"/>
    </source>
</evidence>
<dbReference type="SUPFAM" id="SSF52058">
    <property type="entry name" value="L domain-like"/>
    <property type="match status" value="2"/>
</dbReference>
<dbReference type="SUPFAM" id="SSF52200">
    <property type="entry name" value="Toll/Interleukin receptor TIR domain"/>
    <property type="match status" value="1"/>
</dbReference>
<reference evidence="4 5" key="1">
    <citation type="journal article" date="2019" name="G3 (Bethesda)">
        <title>Sequencing of a Wild Apple (Malus baccata) Genome Unravels the Differences Between Cultivated and Wild Apple Species Regarding Disease Resistance and Cold Tolerance.</title>
        <authorList>
            <person name="Chen X."/>
        </authorList>
    </citation>
    <scope>NUCLEOTIDE SEQUENCE [LARGE SCALE GENOMIC DNA]</scope>
    <source>
        <strain evidence="5">cv. Shandingzi</strain>
        <tissue evidence="4">Leaves</tissue>
    </source>
</reference>
<dbReference type="PRINTS" id="PR00364">
    <property type="entry name" value="DISEASERSIST"/>
</dbReference>
<dbReference type="InterPro" id="IPR032675">
    <property type="entry name" value="LRR_dom_sf"/>
</dbReference>
<comment type="caution">
    <text evidence="4">The sequence shown here is derived from an EMBL/GenBank/DDBJ whole genome shotgun (WGS) entry which is preliminary data.</text>
</comment>
<dbReference type="GO" id="GO:0043531">
    <property type="term" value="F:ADP binding"/>
    <property type="evidence" value="ECO:0007669"/>
    <property type="project" value="InterPro"/>
</dbReference>
<proteinExistence type="predicted"/>
<dbReference type="Proteomes" id="UP000315295">
    <property type="component" value="Unassembled WGS sequence"/>
</dbReference>
<keyword evidence="2" id="KW-0520">NAD</keyword>
<dbReference type="GO" id="GO:0007165">
    <property type="term" value="P:signal transduction"/>
    <property type="evidence" value="ECO:0007669"/>
    <property type="project" value="InterPro"/>
</dbReference>
<dbReference type="Pfam" id="PF00931">
    <property type="entry name" value="NB-ARC"/>
    <property type="match status" value="1"/>
</dbReference>
<evidence type="ECO:0000259" key="3">
    <source>
        <dbReference type="PROSITE" id="PS50104"/>
    </source>
</evidence>
<keyword evidence="1" id="KW-0611">Plant defense</keyword>
<dbReference type="InterPro" id="IPR042197">
    <property type="entry name" value="Apaf_helical"/>
</dbReference>
<evidence type="ECO:0000256" key="2">
    <source>
        <dbReference type="ARBA" id="ARBA00023027"/>
    </source>
</evidence>
<dbReference type="Gene3D" id="3.40.50.10140">
    <property type="entry name" value="Toll/interleukin-1 receptor homology (TIR) domain"/>
    <property type="match status" value="1"/>
</dbReference>
<dbReference type="PANTHER" id="PTHR11017">
    <property type="entry name" value="LEUCINE-RICH REPEAT-CONTAINING PROTEIN"/>
    <property type="match status" value="1"/>
</dbReference>
<evidence type="ECO:0000313" key="4">
    <source>
        <dbReference type="EMBL" id="TQD73785.1"/>
    </source>
</evidence>
<organism evidence="4 5">
    <name type="scientific">Malus baccata</name>
    <name type="common">Siberian crab apple</name>
    <name type="synonym">Pyrus baccata</name>
    <dbReference type="NCBI Taxonomy" id="106549"/>
    <lineage>
        <taxon>Eukaryota</taxon>
        <taxon>Viridiplantae</taxon>
        <taxon>Streptophyta</taxon>
        <taxon>Embryophyta</taxon>
        <taxon>Tracheophyta</taxon>
        <taxon>Spermatophyta</taxon>
        <taxon>Magnoliopsida</taxon>
        <taxon>eudicotyledons</taxon>
        <taxon>Gunneridae</taxon>
        <taxon>Pentapetalae</taxon>
        <taxon>rosids</taxon>
        <taxon>fabids</taxon>
        <taxon>Rosales</taxon>
        <taxon>Rosaceae</taxon>
        <taxon>Amygdaloideae</taxon>
        <taxon>Maleae</taxon>
        <taxon>Malus</taxon>
    </lineage>
</organism>
<dbReference type="SUPFAM" id="SSF52540">
    <property type="entry name" value="P-loop containing nucleoside triphosphate hydrolases"/>
    <property type="match status" value="1"/>
</dbReference>
<dbReference type="InterPro" id="IPR002182">
    <property type="entry name" value="NB-ARC"/>
</dbReference>
<sequence length="1176" mass="132071">MADQLASSSSLPPSWRYDVFLSFRGEDTHTNFTDHLYKALVDKGINTFIDRQRTRGEEISLALLQAIEGSRISLVIFSKNYASSRWCLDELVKIRQCKKSKQQIVLPVFYKVDPSHVRNQTSSFGVGFTKLQGKFKDNKKKVLMWRRALREVANLSGHLVKEEGYEATIISNIVKEISVRVLDGTYLNVAKHPVGIQSCVQEVKELLGVDGNGGCVVGIWGTSGIGKTTIAKAVYNAIAHNFEGSCFLADVREASMQHGGLIQLQNTLLSEINRGSKSKVVNTHQGKSLIENLLRRKKILLILDDVDELEQLNNLAEVEWIGEGSRVIITTKDRGLLESYGVKFIYKVRKLNDDEALELLSLNAFGRNEPPDNYFELVQRVVAYAQGLPSALNCIGSHLRKKSIDRWQVILDICDSCKGEPYTDIQTVLQKSRDDWDDVVQQVRFDMSYSDIRQLKEFKNLAKFTSMNFRGCKFLEKIPDLSGSPNLKHLVLSECKSLVEVDDSVGFLDKLAYLNLNGCSKLTRFATRLGLRSLEWLYLKGCTRLERFPEIEEGKMESLTDLDIQQSGIRELPSSIAYLTGLQRLKANECENLTGTSLHHIYGLQDLIQVHFSKCPKLVTFGKNMVKFDEVSSCSNQSQLLSTDLDISDGNSITLALPNLFDLDLGGCNLSESDFLVSLGCCFALASLDLSRNNFVSLPDCFSKFVNLMKLRLSGCMRLREIPQVLPPGLCALYLDDCTSLETIPKLPPMLEHLELTNCFRLTADEVAKLGNNLLNEFQEPLQRGELQVILPGNGVQKWFRPSNYHAGHLVSFDMSYSGIRQLKGFKNSAKITSMNFRGCEFLEKIPDLSGSPNLKHLVLSECKSLVEVDDSVGFLDKLAYLNLNGCSKLTRFATRLGLRSLEWLYLKGCTRLERFPEIEEGKMESLTDLDIQQSGIRELPSSIAYLIGLQRLKANECVNLTGTSLHHIYGLQDLIQVYFGECPKLMTFGKNKVKFDEVSSCNTQSLLHSTDLDTSDDNSITLALPNLFDLDLGGCNLSESDFLVPLGCWFALASLDLSRNNFVSLPDCISKFVNLMKLRLSGCRRLRKIPQVLPPSLCGLYLDDCTSLEKIPKLPPMLERLELTNCIKLSGDEVAKLKKNWLNEESLQLAELQVILPGNKVQKWPSYTPCPSYNH</sequence>
<dbReference type="PANTHER" id="PTHR11017:SF578">
    <property type="entry name" value="ADP-RIBOSYL CYCLASE_CYCLIC ADP-RIBOSE HYDROLASE"/>
    <property type="match status" value="1"/>
</dbReference>
<dbReference type="Pfam" id="PF23286">
    <property type="entry name" value="LRR_13"/>
    <property type="match status" value="2"/>
</dbReference>
<dbReference type="InterPro" id="IPR000157">
    <property type="entry name" value="TIR_dom"/>
</dbReference>
<protein>
    <recommendedName>
        <fullName evidence="3">TIR domain-containing protein</fullName>
    </recommendedName>
</protein>
<dbReference type="Pfam" id="PF01582">
    <property type="entry name" value="TIR"/>
    <property type="match status" value="1"/>
</dbReference>
<dbReference type="AlphaFoldDB" id="A0A540KHR3"/>
<dbReference type="InterPro" id="IPR027417">
    <property type="entry name" value="P-loop_NTPase"/>
</dbReference>
<feature type="domain" description="TIR" evidence="3">
    <location>
        <begin position="15"/>
        <end position="181"/>
    </location>
</feature>
<gene>
    <name evidence="4" type="ORF">C1H46_040695</name>
</gene>
<dbReference type="SMART" id="SM00255">
    <property type="entry name" value="TIR"/>
    <property type="match status" value="1"/>
</dbReference>
<dbReference type="InterPro" id="IPR035897">
    <property type="entry name" value="Toll_tir_struct_dom_sf"/>
</dbReference>
<name>A0A540KHR3_MALBA</name>
<dbReference type="Gene3D" id="1.10.8.430">
    <property type="entry name" value="Helical domain of apoptotic protease-activating factors"/>
    <property type="match status" value="1"/>
</dbReference>
<dbReference type="Gene3D" id="3.80.10.10">
    <property type="entry name" value="Ribonuclease Inhibitor"/>
    <property type="match status" value="4"/>
</dbReference>
<keyword evidence="5" id="KW-1185">Reference proteome</keyword>
<accession>A0A540KHR3</accession>
<dbReference type="EMBL" id="VIEB01001251">
    <property type="protein sequence ID" value="TQD73785.1"/>
    <property type="molecule type" value="Genomic_DNA"/>
</dbReference>
<dbReference type="FunFam" id="3.40.50.10140:FF:000007">
    <property type="entry name" value="Disease resistance protein (TIR-NBS-LRR class)"/>
    <property type="match status" value="1"/>
</dbReference>